<comment type="caution">
    <text evidence="3">The sequence shown here is derived from an EMBL/GenBank/DDBJ whole genome shotgun (WGS) entry which is preliminary data.</text>
</comment>
<keyword evidence="3" id="KW-0255">Endonuclease</keyword>
<dbReference type="Proteomes" id="UP001205965">
    <property type="component" value="Unassembled WGS sequence"/>
</dbReference>
<name>A0ABT2FX27_9CORY</name>
<keyword evidence="4" id="KW-1185">Reference proteome</keyword>
<organism evidence="3 4">
    <name type="scientific">Corynebacterium lemuris</name>
    <dbReference type="NCBI Taxonomy" id="1859292"/>
    <lineage>
        <taxon>Bacteria</taxon>
        <taxon>Bacillati</taxon>
        <taxon>Actinomycetota</taxon>
        <taxon>Actinomycetes</taxon>
        <taxon>Mycobacteriales</taxon>
        <taxon>Corynebacteriaceae</taxon>
        <taxon>Corynebacterium</taxon>
    </lineage>
</organism>
<sequence>MKRTPLQRKTPMKRTPMKRTPTKKGKRSVSKKIPKESYNEVFRRAGQQCEVMADPLCTTRAEEWHHRKLRSQGGEHTVENGLAVCAACHRHIHMNPADSYTAGWLVKSTHDPVDVPVTRRGLVVLLTRQGNFIGKEGP</sequence>
<dbReference type="InterPro" id="IPR003615">
    <property type="entry name" value="HNH_nuc"/>
</dbReference>
<evidence type="ECO:0000259" key="2">
    <source>
        <dbReference type="SMART" id="SM00507"/>
    </source>
</evidence>
<evidence type="ECO:0000313" key="3">
    <source>
        <dbReference type="EMBL" id="MCS5479791.1"/>
    </source>
</evidence>
<feature type="compositionally biased region" description="Basic residues" evidence="1">
    <location>
        <begin position="1"/>
        <end position="32"/>
    </location>
</feature>
<protein>
    <submittedName>
        <fullName evidence="3">HNH endonuclease</fullName>
    </submittedName>
</protein>
<dbReference type="EMBL" id="JANWTC010000006">
    <property type="protein sequence ID" value="MCS5479791.1"/>
    <property type="molecule type" value="Genomic_DNA"/>
</dbReference>
<feature type="domain" description="HNH nuclease" evidence="2">
    <location>
        <begin position="36"/>
        <end position="90"/>
    </location>
</feature>
<reference evidence="3 4" key="1">
    <citation type="submission" date="2022-08" db="EMBL/GenBank/DDBJ databases">
        <title>YIM 101645 draft genome.</title>
        <authorList>
            <person name="Chen X."/>
        </authorList>
    </citation>
    <scope>NUCLEOTIDE SEQUENCE [LARGE SCALE GENOMIC DNA]</scope>
    <source>
        <strain evidence="3 4">YIM 101645</strain>
    </source>
</reference>
<dbReference type="InterPro" id="IPR002711">
    <property type="entry name" value="HNH"/>
</dbReference>
<keyword evidence="3" id="KW-0540">Nuclease</keyword>
<dbReference type="Gene3D" id="1.10.30.50">
    <property type="match status" value="1"/>
</dbReference>
<feature type="region of interest" description="Disordered" evidence="1">
    <location>
        <begin position="1"/>
        <end position="36"/>
    </location>
</feature>
<accession>A0ABT2FX27</accession>
<dbReference type="RefSeq" id="WP_259427861.1">
    <property type="nucleotide sequence ID" value="NZ_JANWTC010000006.1"/>
</dbReference>
<keyword evidence="3" id="KW-0378">Hydrolase</keyword>
<dbReference type="CDD" id="cd00085">
    <property type="entry name" value="HNHc"/>
    <property type="match status" value="1"/>
</dbReference>
<gene>
    <name evidence="3" type="ORF">NYP18_08975</name>
</gene>
<dbReference type="GO" id="GO:0004519">
    <property type="term" value="F:endonuclease activity"/>
    <property type="evidence" value="ECO:0007669"/>
    <property type="project" value="UniProtKB-KW"/>
</dbReference>
<evidence type="ECO:0000313" key="4">
    <source>
        <dbReference type="Proteomes" id="UP001205965"/>
    </source>
</evidence>
<proteinExistence type="predicted"/>
<evidence type="ECO:0000256" key="1">
    <source>
        <dbReference type="SAM" id="MobiDB-lite"/>
    </source>
</evidence>
<dbReference type="SMART" id="SM00507">
    <property type="entry name" value="HNHc"/>
    <property type="match status" value="1"/>
</dbReference>
<dbReference type="Pfam" id="PF01844">
    <property type="entry name" value="HNH"/>
    <property type="match status" value="1"/>
</dbReference>